<dbReference type="GeneID" id="59351397"/>
<proteinExistence type="predicted"/>
<protein>
    <recommendedName>
        <fullName evidence="3">DUF6697 domain-containing protein</fullName>
    </recommendedName>
</protein>
<evidence type="ECO:0000259" key="3">
    <source>
        <dbReference type="Pfam" id="PF20411"/>
    </source>
</evidence>
<feature type="region of interest" description="Disordered" evidence="2">
    <location>
        <begin position="142"/>
        <end position="243"/>
    </location>
</feature>
<feature type="compositionally biased region" description="Low complexity" evidence="2">
    <location>
        <begin position="500"/>
        <end position="510"/>
    </location>
</feature>
<sequence length="571" mass="62532">MAPQTGTADTKTAKADVQEALRKVQRERDAFFEDIERLRREKVALEGRLSEAEGRLREAGERRVGDAESIRRLERELEAARVEARTAGWAKNDAEREWQREKGAMGGEIEQLKRDSEVQKRQIAGLKRKLKDKTAVTPIVVIDDGDDGMSTLASNFRVKEQDEKAPDDRSTSVASSYATSTLVGRSSETPTGPTKRPHSPAQSDLSSPTKRLKGAILTDRNAQSRSPERPVIPPPFSSGGRAMTVSLSPIKTEAKPGRGLKREVKQEQLALPAALLATHLHSVPPFAIPPPGPSAVYASRRQHLHPAFKGQRQALLPTMLYCPIPGGPEVKAKVLFPQPDFNPLLPRRPGEPGLLFASRPDVAKPGTTYKLFCRRTANGPVVWRYMGEYVHKRVGDVPKETWREQTARVRATWAKHIASSKNGVYTAARQRLQEDSDTGRLTGGDIVTALCNGGATIGIVQMRCVGYDAVFARLVEEAVEAGDAQREERAVAGGQRSKRGTSGSRSGSDSEYTESDAEWDGDEEDENGAGYARGSRRATFPPEWADGELSDLTESEEEGEREQELAGNGAL</sequence>
<dbReference type="AlphaFoldDB" id="A0A8H6S5D4"/>
<keyword evidence="1" id="KW-0175">Coiled coil</keyword>
<evidence type="ECO:0000313" key="5">
    <source>
        <dbReference type="Proteomes" id="UP000636479"/>
    </source>
</evidence>
<gene>
    <name evidence="4" type="ORF">MIND_01239200</name>
</gene>
<evidence type="ECO:0000256" key="1">
    <source>
        <dbReference type="SAM" id="Coils"/>
    </source>
</evidence>
<feature type="compositionally biased region" description="Acidic residues" evidence="2">
    <location>
        <begin position="545"/>
        <end position="561"/>
    </location>
</feature>
<feature type="coiled-coil region" evidence="1">
    <location>
        <begin position="21"/>
        <end position="62"/>
    </location>
</feature>
<feature type="domain" description="DUF6697" evidence="3">
    <location>
        <begin position="300"/>
        <end position="477"/>
    </location>
</feature>
<dbReference type="InterPro" id="IPR046520">
    <property type="entry name" value="DUF6697"/>
</dbReference>
<feature type="compositionally biased region" description="Polar residues" evidence="2">
    <location>
        <begin position="200"/>
        <end position="209"/>
    </location>
</feature>
<dbReference type="Pfam" id="PF20411">
    <property type="entry name" value="DUF6697"/>
    <property type="match status" value="1"/>
</dbReference>
<dbReference type="EMBL" id="JACAZF010000012">
    <property type="protein sequence ID" value="KAF7292122.1"/>
    <property type="molecule type" value="Genomic_DNA"/>
</dbReference>
<feature type="region of interest" description="Disordered" evidence="2">
    <location>
        <begin position="481"/>
        <end position="571"/>
    </location>
</feature>
<feature type="compositionally biased region" description="Polar residues" evidence="2">
    <location>
        <begin position="182"/>
        <end position="192"/>
    </location>
</feature>
<dbReference type="Proteomes" id="UP000636479">
    <property type="component" value="Unassembled WGS sequence"/>
</dbReference>
<dbReference type="RefSeq" id="XP_037214849.1">
    <property type="nucleotide sequence ID" value="XM_037368881.1"/>
</dbReference>
<feature type="compositionally biased region" description="Basic and acidic residues" evidence="2">
    <location>
        <begin position="157"/>
        <end position="170"/>
    </location>
</feature>
<evidence type="ECO:0000313" key="4">
    <source>
        <dbReference type="EMBL" id="KAF7292122.1"/>
    </source>
</evidence>
<comment type="caution">
    <text evidence="4">The sequence shown here is derived from an EMBL/GenBank/DDBJ whole genome shotgun (WGS) entry which is preliminary data.</text>
</comment>
<reference evidence="4" key="1">
    <citation type="submission" date="2020-05" db="EMBL/GenBank/DDBJ databases">
        <title>Mycena genomes resolve the evolution of fungal bioluminescence.</title>
        <authorList>
            <person name="Tsai I.J."/>
        </authorList>
    </citation>
    <scope>NUCLEOTIDE SEQUENCE</scope>
    <source>
        <strain evidence="4">171206Taipei</strain>
    </source>
</reference>
<dbReference type="OrthoDB" id="3265858at2759"/>
<feature type="compositionally biased region" description="Acidic residues" evidence="2">
    <location>
        <begin position="511"/>
        <end position="527"/>
    </location>
</feature>
<name>A0A8H6S5D4_9AGAR</name>
<accession>A0A8H6S5D4</accession>
<feature type="compositionally biased region" description="Low complexity" evidence="2">
    <location>
        <begin position="171"/>
        <end position="181"/>
    </location>
</feature>
<keyword evidence="5" id="KW-1185">Reference proteome</keyword>
<evidence type="ECO:0000256" key="2">
    <source>
        <dbReference type="SAM" id="MobiDB-lite"/>
    </source>
</evidence>
<organism evidence="4 5">
    <name type="scientific">Mycena indigotica</name>
    <dbReference type="NCBI Taxonomy" id="2126181"/>
    <lineage>
        <taxon>Eukaryota</taxon>
        <taxon>Fungi</taxon>
        <taxon>Dikarya</taxon>
        <taxon>Basidiomycota</taxon>
        <taxon>Agaricomycotina</taxon>
        <taxon>Agaricomycetes</taxon>
        <taxon>Agaricomycetidae</taxon>
        <taxon>Agaricales</taxon>
        <taxon>Marasmiineae</taxon>
        <taxon>Mycenaceae</taxon>
        <taxon>Mycena</taxon>
    </lineage>
</organism>